<dbReference type="Gene3D" id="3.40.50.150">
    <property type="entry name" value="Vaccinia Virus protein VP39"/>
    <property type="match status" value="1"/>
</dbReference>
<dbReference type="InterPro" id="IPR029063">
    <property type="entry name" value="SAM-dependent_MTases_sf"/>
</dbReference>
<dbReference type="GO" id="GO:0008168">
    <property type="term" value="F:methyltransferase activity"/>
    <property type="evidence" value="ECO:0007669"/>
    <property type="project" value="UniProtKB-KW"/>
</dbReference>
<sequence>MIFTAFSDLPLFVYDFVMADPPWAFALRSERGEAKSAQAHYECWSMDRIKALPVADLCKPDALLWLWATNPMLDQQIDCLKAWGFSFVTSGHWAKTTKHGKQAFGTGYVLRGAGEPFLIGRIGRPKTARDVRSVIIAQAGRHSEKPDAAFAAAERLLPSATRRLELFSRRARPGWDVMGDQIQQHTEGGRNTAAR</sequence>
<reference evidence="5 6" key="1">
    <citation type="submission" date="2021-05" db="EMBL/GenBank/DDBJ databases">
        <title>Bacteria Genome sequencing.</title>
        <authorList>
            <person name="Takabe Y."/>
            <person name="Nakajima Y."/>
            <person name="Suzuki S."/>
            <person name="Shiozaki T."/>
        </authorList>
    </citation>
    <scope>NUCLEOTIDE SEQUENCE [LARGE SCALE GENOMIC DNA]</scope>
    <source>
        <strain evidence="5 6">AI_62</strain>
    </source>
</reference>
<keyword evidence="6" id="KW-1185">Reference proteome</keyword>
<keyword evidence="3" id="KW-0949">S-adenosyl-L-methionine</keyword>
<evidence type="ECO:0000256" key="4">
    <source>
        <dbReference type="PROSITE-ProRule" id="PRU00489"/>
    </source>
</evidence>
<gene>
    <name evidence="5" type="ORF">JANAI62_03880</name>
</gene>
<proteinExistence type="inferred from homology"/>
<name>A0ABQ4NHV2_9RHOB</name>
<dbReference type="GO" id="GO:0032259">
    <property type="term" value="P:methylation"/>
    <property type="evidence" value="ECO:0007669"/>
    <property type="project" value="UniProtKB-KW"/>
</dbReference>
<evidence type="ECO:0000313" key="5">
    <source>
        <dbReference type="EMBL" id="GIT93765.1"/>
    </source>
</evidence>
<organism evidence="5 6">
    <name type="scientific">Jannaschia pagri</name>
    <dbReference type="NCBI Taxonomy" id="2829797"/>
    <lineage>
        <taxon>Bacteria</taxon>
        <taxon>Pseudomonadati</taxon>
        <taxon>Pseudomonadota</taxon>
        <taxon>Alphaproteobacteria</taxon>
        <taxon>Rhodobacterales</taxon>
        <taxon>Roseobacteraceae</taxon>
        <taxon>Jannaschia</taxon>
    </lineage>
</organism>
<evidence type="ECO:0000313" key="6">
    <source>
        <dbReference type="Proteomes" id="UP000786693"/>
    </source>
</evidence>
<dbReference type="SUPFAM" id="SSF53335">
    <property type="entry name" value="S-adenosyl-L-methionine-dependent methyltransferases"/>
    <property type="match status" value="1"/>
</dbReference>
<dbReference type="InterPro" id="IPR007757">
    <property type="entry name" value="MT-A70-like"/>
</dbReference>
<comment type="caution">
    <text evidence="5">The sequence shown here is derived from an EMBL/GenBank/DDBJ whole genome shotgun (WGS) entry which is preliminary data.</text>
</comment>
<evidence type="ECO:0000256" key="2">
    <source>
        <dbReference type="ARBA" id="ARBA00022679"/>
    </source>
</evidence>
<keyword evidence="2" id="KW-0808">Transferase</keyword>
<dbReference type="EMBL" id="BPFH01000001">
    <property type="protein sequence ID" value="GIT93765.1"/>
    <property type="molecule type" value="Genomic_DNA"/>
</dbReference>
<accession>A0ABQ4NHV2</accession>
<evidence type="ECO:0000256" key="3">
    <source>
        <dbReference type="ARBA" id="ARBA00022691"/>
    </source>
</evidence>
<dbReference type="Pfam" id="PF05063">
    <property type="entry name" value="MT-A70"/>
    <property type="match status" value="1"/>
</dbReference>
<dbReference type="PANTHER" id="PTHR12829:SF7">
    <property type="entry name" value="N6-ADENOSINE-METHYLTRANSFERASE CATALYTIC SUBUNIT"/>
    <property type="match status" value="1"/>
</dbReference>
<comment type="similarity">
    <text evidence="4">Belongs to the MT-A70-like family.</text>
</comment>
<dbReference type="Proteomes" id="UP000786693">
    <property type="component" value="Unassembled WGS sequence"/>
</dbReference>
<evidence type="ECO:0000256" key="1">
    <source>
        <dbReference type="ARBA" id="ARBA00022603"/>
    </source>
</evidence>
<dbReference type="PROSITE" id="PS51143">
    <property type="entry name" value="MT_A70"/>
    <property type="match status" value="1"/>
</dbReference>
<protein>
    <submittedName>
        <fullName evidence="5">DNA methyltransferase</fullName>
    </submittedName>
</protein>
<dbReference type="RefSeq" id="WP_220747277.1">
    <property type="nucleotide sequence ID" value="NZ_BPFH01000001.1"/>
</dbReference>
<keyword evidence="1 5" id="KW-0489">Methyltransferase</keyword>
<dbReference type="PANTHER" id="PTHR12829">
    <property type="entry name" value="N6-ADENOSINE-METHYLTRANSFERASE"/>
    <property type="match status" value="1"/>
</dbReference>